<dbReference type="AlphaFoldDB" id="A0A9D4KV27"/>
<evidence type="ECO:0000313" key="1">
    <source>
        <dbReference type="EMBL" id="KAH3846168.1"/>
    </source>
</evidence>
<comment type="caution">
    <text evidence="1">The sequence shown here is derived from an EMBL/GenBank/DDBJ whole genome shotgun (WGS) entry which is preliminary data.</text>
</comment>
<reference evidence="1" key="2">
    <citation type="submission" date="2020-11" db="EMBL/GenBank/DDBJ databases">
        <authorList>
            <person name="McCartney M.A."/>
            <person name="Auch B."/>
            <person name="Kono T."/>
            <person name="Mallez S."/>
            <person name="Becker A."/>
            <person name="Gohl D.M."/>
            <person name="Silverstein K.A.T."/>
            <person name="Koren S."/>
            <person name="Bechman K.B."/>
            <person name="Herman A."/>
            <person name="Abrahante J.E."/>
            <person name="Garbe J."/>
        </authorList>
    </citation>
    <scope>NUCLEOTIDE SEQUENCE</scope>
    <source>
        <strain evidence="1">Duluth1</strain>
        <tissue evidence="1">Whole animal</tissue>
    </source>
</reference>
<reference evidence="1" key="1">
    <citation type="journal article" date="2019" name="bioRxiv">
        <title>The Genome of the Zebra Mussel, Dreissena polymorpha: A Resource for Invasive Species Research.</title>
        <authorList>
            <person name="McCartney M.A."/>
            <person name="Auch B."/>
            <person name="Kono T."/>
            <person name="Mallez S."/>
            <person name="Zhang Y."/>
            <person name="Obille A."/>
            <person name="Becker A."/>
            <person name="Abrahante J.E."/>
            <person name="Garbe J."/>
            <person name="Badalamenti J.P."/>
            <person name="Herman A."/>
            <person name="Mangelson H."/>
            <person name="Liachko I."/>
            <person name="Sullivan S."/>
            <person name="Sone E.D."/>
            <person name="Koren S."/>
            <person name="Silverstein K.A.T."/>
            <person name="Beckman K.B."/>
            <person name="Gohl D.M."/>
        </authorList>
    </citation>
    <scope>NUCLEOTIDE SEQUENCE</scope>
    <source>
        <strain evidence="1">Duluth1</strain>
        <tissue evidence="1">Whole animal</tissue>
    </source>
</reference>
<keyword evidence="2" id="KW-1185">Reference proteome</keyword>
<dbReference type="EMBL" id="JAIWYP010000003">
    <property type="protein sequence ID" value="KAH3846168.1"/>
    <property type="molecule type" value="Genomic_DNA"/>
</dbReference>
<organism evidence="1 2">
    <name type="scientific">Dreissena polymorpha</name>
    <name type="common">Zebra mussel</name>
    <name type="synonym">Mytilus polymorpha</name>
    <dbReference type="NCBI Taxonomy" id="45954"/>
    <lineage>
        <taxon>Eukaryota</taxon>
        <taxon>Metazoa</taxon>
        <taxon>Spiralia</taxon>
        <taxon>Lophotrochozoa</taxon>
        <taxon>Mollusca</taxon>
        <taxon>Bivalvia</taxon>
        <taxon>Autobranchia</taxon>
        <taxon>Heteroconchia</taxon>
        <taxon>Euheterodonta</taxon>
        <taxon>Imparidentia</taxon>
        <taxon>Neoheterodontei</taxon>
        <taxon>Myida</taxon>
        <taxon>Dreissenoidea</taxon>
        <taxon>Dreissenidae</taxon>
        <taxon>Dreissena</taxon>
    </lineage>
</organism>
<gene>
    <name evidence="1" type="ORF">DPMN_088466</name>
</gene>
<protein>
    <submittedName>
        <fullName evidence="1">Uncharacterized protein</fullName>
    </submittedName>
</protein>
<sequence length="100" mass="11634">MCSKKITPPTLAAIENRHIPWRPCFSTDHEFTTIFKLVQHINKTNVLTKFNNDWPTDVTLRVKMAPWLSYWAKNVSSRLFTCFNYIHKEKSASPPGGHVF</sequence>
<dbReference type="Proteomes" id="UP000828390">
    <property type="component" value="Unassembled WGS sequence"/>
</dbReference>
<name>A0A9D4KV27_DREPO</name>
<evidence type="ECO:0000313" key="2">
    <source>
        <dbReference type="Proteomes" id="UP000828390"/>
    </source>
</evidence>
<proteinExistence type="predicted"/>
<accession>A0A9D4KV27</accession>